<reference evidence="7 8" key="1">
    <citation type="submission" date="2019-06" db="EMBL/GenBank/DDBJ databases">
        <title>Draft genome sequence of the filamentous fungus Phialemoniopsis curvata isolated from diesel fuel.</title>
        <authorList>
            <person name="Varaljay V.A."/>
            <person name="Lyon W.J."/>
            <person name="Crouch A.L."/>
            <person name="Drake C.E."/>
            <person name="Hollomon J.M."/>
            <person name="Nadeau L.J."/>
            <person name="Nunn H.S."/>
            <person name="Stevenson B.S."/>
            <person name="Bojanowski C.L."/>
            <person name="Crookes-Goodson W.J."/>
        </authorList>
    </citation>
    <scope>NUCLEOTIDE SEQUENCE [LARGE SCALE GENOMIC DNA]</scope>
    <source>
        <strain evidence="7 8">D216</strain>
    </source>
</reference>
<organism evidence="7 8">
    <name type="scientific">Thyridium curvatum</name>
    <dbReference type="NCBI Taxonomy" id="1093900"/>
    <lineage>
        <taxon>Eukaryota</taxon>
        <taxon>Fungi</taxon>
        <taxon>Dikarya</taxon>
        <taxon>Ascomycota</taxon>
        <taxon>Pezizomycotina</taxon>
        <taxon>Sordariomycetes</taxon>
        <taxon>Sordariomycetidae</taxon>
        <taxon>Thyridiales</taxon>
        <taxon>Thyridiaceae</taxon>
        <taxon>Thyridium</taxon>
    </lineage>
</organism>
<feature type="compositionally biased region" description="Basic residues" evidence="4">
    <location>
        <begin position="619"/>
        <end position="628"/>
    </location>
</feature>
<dbReference type="GeneID" id="41973242"/>
<dbReference type="SUPFAM" id="SSF75005">
    <property type="entry name" value="Arabinanase/levansucrase/invertase"/>
    <property type="match status" value="1"/>
</dbReference>
<dbReference type="Gene3D" id="2.115.10.20">
    <property type="entry name" value="Glycosyl hydrolase domain, family 43"/>
    <property type="match status" value="1"/>
</dbReference>
<feature type="compositionally biased region" description="Polar residues" evidence="4">
    <location>
        <begin position="547"/>
        <end position="561"/>
    </location>
</feature>
<keyword evidence="2" id="KW-0378">Hydrolase</keyword>
<dbReference type="InterPro" id="IPR041542">
    <property type="entry name" value="GH43_C2"/>
</dbReference>
<gene>
    <name evidence="7" type="ORF">E0L32_005795</name>
</gene>
<dbReference type="InterPro" id="IPR013320">
    <property type="entry name" value="ConA-like_dom_sf"/>
</dbReference>
<evidence type="ECO:0000259" key="6">
    <source>
        <dbReference type="Pfam" id="PF17851"/>
    </source>
</evidence>
<feature type="signal peptide" evidence="5">
    <location>
        <begin position="1"/>
        <end position="22"/>
    </location>
</feature>
<dbReference type="OrthoDB" id="2139957at2759"/>
<evidence type="ECO:0000256" key="3">
    <source>
        <dbReference type="ARBA" id="ARBA00023295"/>
    </source>
</evidence>
<feature type="region of interest" description="Disordered" evidence="4">
    <location>
        <begin position="543"/>
        <end position="649"/>
    </location>
</feature>
<evidence type="ECO:0000313" key="8">
    <source>
        <dbReference type="Proteomes" id="UP000319257"/>
    </source>
</evidence>
<dbReference type="GO" id="GO:0004553">
    <property type="term" value="F:hydrolase activity, hydrolyzing O-glycosyl compounds"/>
    <property type="evidence" value="ECO:0007669"/>
    <property type="project" value="InterPro"/>
</dbReference>
<dbReference type="InterPro" id="IPR006710">
    <property type="entry name" value="Glyco_hydro_43"/>
</dbReference>
<accession>A0A507B9W5</accession>
<evidence type="ECO:0000256" key="1">
    <source>
        <dbReference type="ARBA" id="ARBA00009865"/>
    </source>
</evidence>
<dbReference type="InParanoid" id="A0A507B9W5"/>
<dbReference type="Pfam" id="PF04616">
    <property type="entry name" value="Glyco_hydro_43"/>
    <property type="match status" value="1"/>
</dbReference>
<dbReference type="GO" id="GO:0005975">
    <property type="term" value="P:carbohydrate metabolic process"/>
    <property type="evidence" value="ECO:0007669"/>
    <property type="project" value="InterPro"/>
</dbReference>
<comment type="similarity">
    <text evidence="1">Belongs to the glycosyl hydrolase 43 family.</text>
</comment>
<evidence type="ECO:0000313" key="7">
    <source>
        <dbReference type="EMBL" id="TPX13851.1"/>
    </source>
</evidence>
<sequence>MYTRTTKLVAVLAGYLASLVHASPTAVGDNVAHTQSLRAETFSNPVLWEDYPDLDVFRVGDVFYYSSSTFAYSPGAPVLKSYDLVNWEPVSHSVPELNFGAKYNLNGSGQAYVKGIWASTLRYRASNDLFYWIGCVEGKTYIWTAPGHGAASNGGEVSEWQWTSHPPLNTCYYDCGLFIDDDDTMYVAYGNTNIQLAQLSRDGLSQVRTQQVYSSGDYIEGSRMYKIKGSYYIFVTRPADTELVLKSSSPFGPYQIRTLVSRINGPLANAGFAHQGGVVNTQDDKWYYVAFMDSYPGGRIPVAAPLTWTSDGWPQVVTDGGSWGKTYPMPVQTNKKVASPVGTDEFKGASLSQEWEWNHNPDNTKWWLAGGGEGGLILQTADVTTDLFAARNTLTHRIIGPKSTGTFRLDVSKMKDGDRAGAALFRDRAAYIAVWKDGNAAKIVMVNNLNIAEGTWETTSKGTVAATGPTINAAGDIWLRVQADITPAFGSSQERTTRFSYSTDGTTFTNLGPAFAMSNSWKYFTGYRYGVFNHATKSLGGEVKYAPSTSPHNSHQPSRSTPVKDSKDSVQHGDPVQPLTHDPPLRAHPERKVHDRLRAVGQTQHEQRRHVERDVSPPRARRQQPGRRRPPDGGVEAQQGQQGHGRVDGAEVGHDVVVPGVSLGQPRDALVGLGAALGQLAHHERLPEAEVQKGT</sequence>
<dbReference type="PANTHER" id="PTHR42812">
    <property type="entry name" value="BETA-XYLOSIDASE"/>
    <property type="match status" value="1"/>
</dbReference>
<comment type="caution">
    <text evidence="7">The sequence shown here is derived from an EMBL/GenBank/DDBJ whole genome shotgun (WGS) entry which is preliminary data.</text>
</comment>
<feature type="chain" id="PRO_5021276026" description="Beta-xylosidase C-terminal Concanavalin A-like domain-containing protein" evidence="5">
    <location>
        <begin position="23"/>
        <end position="695"/>
    </location>
</feature>
<keyword evidence="8" id="KW-1185">Reference proteome</keyword>
<name>A0A507B9W5_9PEZI</name>
<dbReference type="Gene3D" id="2.60.120.200">
    <property type="match status" value="1"/>
</dbReference>
<dbReference type="InterPro" id="IPR051795">
    <property type="entry name" value="Glycosyl_Hydrlase_43"/>
</dbReference>
<keyword evidence="5" id="KW-0732">Signal</keyword>
<dbReference type="RefSeq" id="XP_030995562.1">
    <property type="nucleotide sequence ID" value="XM_031140356.1"/>
</dbReference>
<dbReference type="STRING" id="1093900.A0A507B9W5"/>
<keyword evidence="3" id="KW-0326">Glycosidase</keyword>
<dbReference type="Proteomes" id="UP000319257">
    <property type="component" value="Unassembled WGS sequence"/>
</dbReference>
<dbReference type="SUPFAM" id="SSF49899">
    <property type="entry name" value="Concanavalin A-like lectins/glucanases"/>
    <property type="match status" value="1"/>
</dbReference>
<dbReference type="Pfam" id="PF17851">
    <property type="entry name" value="GH43_C2"/>
    <property type="match status" value="1"/>
</dbReference>
<proteinExistence type="inferred from homology"/>
<feature type="compositionally biased region" description="Basic and acidic residues" evidence="4">
    <location>
        <begin position="605"/>
        <end position="616"/>
    </location>
</feature>
<feature type="compositionally biased region" description="Basic and acidic residues" evidence="4">
    <location>
        <begin position="583"/>
        <end position="598"/>
    </location>
</feature>
<feature type="domain" description="Beta-xylosidase C-terminal Concanavalin A-like" evidence="6">
    <location>
        <begin position="343"/>
        <end position="538"/>
    </location>
</feature>
<protein>
    <recommendedName>
        <fullName evidence="6">Beta-xylosidase C-terminal Concanavalin A-like domain-containing protein</fullName>
    </recommendedName>
</protein>
<dbReference type="PANTHER" id="PTHR42812:SF15">
    <property type="entry name" value="HYDROLASE, PUTATIVE (AFU_ORTHOLOGUE AFUA_2G00930)-RELATED"/>
    <property type="match status" value="1"/>
</dbReference>
<dbReference type="AlphaFoldDB" id="A0A507B9W5"/>
<dbReference type="CDD" id="cd09001">
    <property type="entry name" value="GH43_FsAxh1-like"/>
    <property type="match status" value="1"/>
</dbReference>
<evidence type="ECO:0000256" key="2">
    <source>
        <dbReference type="ARBA" id="ARBA00022801"/>
    </source>
</evidence>
<dbReference type="EMBL" id="SKBQ01000031">
    <property type="protein sequence ID" value="TPX13851.1"/>
    <property type="molecule type" value="Genomic_DNA"/>
</dbReference>
<dbReference type="InterPro" id="IPR023296">
    <property type="entry name" value="Glyco_hydro_beta-prop_sf"/>
</dbReference>
<evidence type="ECO:0000256" key="5">
    <source>
        <dbReference type="SAM" id="SignalP"/>
    </source>
</evidence>
<evidence type="ECO:0000256" key="4">
    <source>
        <dbReference type="SAM" id="MobiDB-lite"/>
    </source>
</evidence>
<feature type="compositionally biased region" description="Basic and acidic residues" evidence="4">
    <location>
        <begin position="562"/>
        <end position="571"/>
    </location>
</feature>